<dbReference type="Pfam" id="PF08220">
    <property type="entry name" value="HTH_DeoR"/>
    <property type="match status" value="1"/>
</dbReference>
<dbReference type="GO" id="GO:0006633">
    <property type="term" value="P:fatty acid biosynthetic process"/>
    <property type="evidence" value="ECO:0007669"/>
    <property type="project" value="UniProtKB-KW"/>
</dbReference>
<dbReference type="GO" id="GO:0045717">
    <property type="term" value="P:negative regulation of fatty acid biosynthetic process"/>
    <property type="evidence" value="ECO:0007669"/>
    <property type="project" value="UniProtKB-UniRule"/>
</dbReference>
<dbReference type="NCBIfam" id="NF003359">
    <property type="entry name" value="PRK04424.1"/>
    <property type="match status" value="1"/>
</dbReference>
<dbReference type="Gene3D" id="1.10.10.10">
    <property type="entry name" value="Winged helix-like DNA-binding domain superfamily/Winged helix DNA-binding domain"/>
    <property type="match status" value="1"/>
</dbReference>
<dbReference type="Proteomes" id="UP000637720">
    <property type="component" value="Unassembled WGS sequence"/>
</dbReference>
<proteinExistence type="inferred from homology"/>
<dbReference type="InterPro" id="IPR017275">
    <property type="entry name" value="Transcription_factor_FapR"/>
</dbReference>
<evidence type="ECO:0000256" key="1">
    <source>
        <dbReference type="ARBA" id="ARBA00022491"/>
    </source>
</evidence>
<feature type="domain" description="HTH deoR-type" evidence="10">
    <location>
        <begin position="13"/>
        <end position="46"/>
    </location>
</feature>
<evidence type="ECO:0000313" key="11">
    <source>
        <dbReference type="EMBL" id="GGK04234.1"/>
    </source>
</evidence>
<evidence type="ECO:0000256" key="7">
    <source>
        <dbReference type="ARBA" id="ARBA00023160"/>
    </source>
</evidence>
<organism evidence="11 12">
    <name type="scientific">Calditerricola satsumensis</name>
    <dbReference type="NCBI Taxonomy" id="373054"/>
    <lineage>
        <taxon>Bacteria</taxon>
        <taxon>Bacillati</taxon>
        <taxon>Bacillota</taxon>
        <taxon>Bacilli</taxon>
        <taxon>Bacillales</taxon>
        <taxon>Bacillaceae</taxon>
        <taxon>Calditerricola</taxon>
    </lineage>
</organism>
<dbReference type="GO" id="GO:0003677">
    <property type="term" value="F:DNA binding"/>
    <property type="evidence" value="ECO:0007669"/>
    <property type="project" value="UniProtKB-KW"/>
</dbReference>
<dbReference type="Gene3D" id="3.10.129.10">
    <property type="entry name" value="Hotdog Thioesterase"/>
    <property type="match status" value="1"/>
</dbReference>
<dbReference type="GO" id="GO:0045892">
    <property type="term" value="P:negative regulation of DNA-templated transcription"/>
    <property type="evidence" value="ECO:0007669"/>
    <property type="project" value="UniProtKB-UniRule"/>
</dbReference>
<name>A0A8J3B9L3_9BACI</name>
<comment type="similarity">
    <text evidence="9">Belongs to the FapR family.</text>
</comment>
<dbReference type="AlphaFoldDB" id="A0A8J3B9L3"/>
<evidence type="ECO:0000256" key="3">
    <source>
        <dbReference type="ARBA" id="ARBA00022832"/>
    </source>
</evidence>
<dbReference type="InterPro" id="IPR029069">
    <property type="entry name" value="HotDog_dom_sf"/>
</dbReference>
<gene>
    <name evidence="9 11" type="primary">fapR</name>
    <name evidence="11" type="ORF">GCM10007043_17880</name>
</gene>
<keyword evidence="3 9" id="KW-0276">Fatty acid metabolism</keyword>
<evidence type="ECO:0000256" key="5">
    <source>
        <dbReference type="ARBA" id="ARBA00023098"/>
    </source>
</evidence>
<keyword evidence="1 9" id="KW-0678">Repressor</keyword>
<evidence type="ECO:0000256" key="4">
    <source>
        <dbReference type="ARBA" id="ARBA00023015"/>
    </source>
</evidence>
<dbReference type="InterPro" id="IPR036388">
    <property type="entry name" value="WH-like_DNA-bd_sf"/>
</dbReference>
<dbReference type="PIRSF" id="PIRSF037733">
    <property type="entry name" value="Transcription_factor_FapR"/>
    <property type="match status" value="1"/>
</dbReference>
<dbReference type="HAMAP" id="MF_01814">
    <property type="entry name" value="Transcrip_fact_FapR"/>
    <property type="match status" value="1"/>
</dbReference>
<reference evidence="11" key="1">
    <citation type="journal article" date="2014" name="Int. J. Syst. Evol. Microbiol.">
        <title>Complete genome sequence of Corynebacterium casei LMG S-19264T (=DSM 44701T), isolated from a smear-ripened cheese.</title>
        <authorList>
            <consortium name="US DOE Joint Genome Institute (JGI-PGF)"/>
            <person name="Walter F."/>
            <person name="Albersmeier A."/>
            <person name="Kalinowski J."/>
            <person name="Ruckert C."/>
        </authorList>
    </citation>
    <scope>NUCLEOTIDE SEQUENCE</scope>
    <source>
        <strain evidence="11">JCM 14719</strain>
    </source>
</reference>
<keyword evidence="12" id="KW-1185">Reference proteome</keyword>
<dbReference type="SUPFAM" id="SSF46785">
    <property type="entry name" value="Winged helix' DNA-binding domain"/>
    <property type="match status" value="1"/>
</dbReference>
<dbReference type="EMBL" id="BMOF01000039">
    <property type="protein sequence ID" value="GGK04234.1"/>
    <property type="molecule type" value="Genomic_DNA"/>
</dbReference>
<comment type="caution">
    <text evidence="11">The sequence shown here is derived from an EMBL/GenBank/DDBJ whole genome shotgun (WGS) entry which is preliminary data.</text>
</comment>
<dbReference type="InterPro" id="IPR001034">
    <property type="entry name" value="DeoR_HTH"/>
</dbReference>
<accession>A0A8J3B9L3</accession>
<protein>
    <recommendedName>
        <fullName evidence="9">Transcription factor FapR</fullName>
    </recommendedName>
    <alternativeName>
        <fullName evidence="9">Fatty acid and phospholipid biosynthesis regulator</fullName>
    </alternativeName>
</protein>
<evidence type="ECO:0000256" key="6">
    <source>
        <dbReference type="ARBA" id="ARBA00023125"/>
    </source>
</evidence>
<evidence type="ECO:0000256" key="9">
    <source>
        <dbReference type="HAMAP-Rule" id="MF_01814"/>
    </source>
</evidence>
<evidence type="ECO:0000313" key="12">
    <source>
        <dbReference type="Proteomes" id="UP000637720"/>
    </source>
</evidence>
<keyword evidence="2 9" id="KW-0444">Lipid biosynthesis</keyword>
<keyword evidence="7 9" id="KW-0275">Fatty acid biosynthesis</keyword>
<keyword evidence="8 9" id="KW-0804">Transcription</keyword>
<sequence>MVVAIRRLPKRERQKALMALLDENPVLTDEELAQRFGVSVQTIRLDRLELGIPELRERLKDVARRQLDPIRSLRQDEVIGEIVDLELDRYAISILDIGDGHVFARTGIARGHHIFAQANSLAVAVTDAEVALTASARIRFVRPVYRGERLVAKATVVASDPERNRVRVETRVGGELVFSGTFTVYRAARDAQREAGGIADADRH</sequence>
<keyword evidence="5 9" id="KW-0443">Lipid metabolism</keyword>
<evidence type="ECO:0000256" key="2">
    <source>
        <dbReference type="ARBA" id="ARBA00022516"/>
    </source>
</evidence>
<dbReference type="GO" id="GO:0003700">
    <property type="term" value="F:DNA-binding transcription factor activity"/>
    <property type="evidence" value="ECO:0007669"/>
    <property type="project" value="UniProtKB-UniRule"/>
</dbReference>
<reference evidence="11" key="2">
    <citation type="submission" date="2020-09" db="EMBL/GenBank/DDBJ databases">
        <authorList>
            <person name="Sun Q."/>
            <person name="Ohkuma M."/>
        </authorList>
    </citation>
    <scope>NUCLEOTIDE SEQUENCE</scope>
    <source>
        <strain evidence="11">JCM 14719</strain>
    </source>
</reference>
<comment type="function">
    <text evidence="9">Transcriptional factor involved in regulation of membrane lipid biosynthesis by repressing genes involved in fatty acid and phospholipid metabolism.</text>
</comment>
<dbReference type="InterPro" id="IPR036390">
    <property type="entry name" value="WH_DNA-bd_sf"/>
</dbReference>
<evidence type="ECO:0000259" key="10">
    <source>
        <dbReference type="Pfam" id="PF08220"/>
    </source>
</evidence>
<dbReference type="SUPFAM" id="SSF54637">
    <property type="entry name" value="Thioesterase/thiol ester dehydrase-isomerase"/>
    <property type="match status" value="1"/>
</dbReference>
<evidence type="ECO:0000256" key="8">
    <source>
        <dbReference type="ARBA" id="ARBA00023163"/>
    </source>
</evidence>
<keyword evidence="6 9" id="KW-0238">DNA-binding</keyword>
<keyword evidence="4 9" id="KW-0805">Transcription regulation</keyword>